<keyword evidence="3" id="KW-1185">Reference proteome</keyword>
<keyword evidence="2" id="KW-0808">Transferase</keyword>
<reference evidence="2" key="1">
    <citation type="submission" date="2023-01" db="EMBL/GenBank/DDBJ databases">
        <title>Genome assembly of the deep-sea coral Lophelia pertusa.</title>
        <authorList>
            <person name="Herrera S."/>
            <person name="Cordes E."/>
        </authorList>
    </citation>
    <scope>NUCLEOTIDE SEQUENCE</scope>
    <source>
        <strain evidence="2">USNM1676648</strain>
        <tissue evidence="2">Polyp</tissue>
    </source>
</reference>
<feature type="region of interest" description="Disordered" evidence="1">
    <location>
        <begin position="125"/>
        <end position="170"/>
    </location>
</feature>
<dbReference type="GO" id="GO:0140801">
    <property type="term" value="F:histone H2AXY142 kinase activity"/>
    <property type="evidence" value="ECO:0007669"/>
    <property type="project" value="InterPro"/>
</dbReference>
<feature type="compositionally biased region" description="Basic and acidic residues" evidence="1">
    <location>
        <begin position="302"/>
        <end position="322"/>
    </location>
</feature>
<feature type="non-terminal residue" evidence="2">
    <location>
        <position position="1"/>
    </location>
</feature>
<sequence>LQIVHHSSCGLETLVQQCYKKLEKEYLENEPVECRISGKWHQGKISRIHHRTISENDIEARYDIKCDGVQDRLKDVSPGDIKRRKKLPSEEMLKCFIRANTENPWRNDNSPWMVKTDMAKKYSLLEKKTTPSSKVPTKQNKSSEKQKKRAMEESTGHGKPRVNKTDLSQRKLDSFRKSVDNSFTAKDGIIASLSKKSLNKVTPVKKDTVDICSSPESNDDKTPSGQLRGTPVKCRLVLTPVKSPYRGTAKSPAQKTSGVNGGNKTKKNVVIELDNTDDLTIAGSKSPKTKASNSGKKLKSSSKSDKAMKTLEDTKELTEKPVKKATASKKLDLSKSEATGNSIVEKKLTKGAESKKKTKIPKPEALVQKGESVNVDSDSDKDFESSPETQLAVKVKQSSTGKMKQTTLLDLAKKPEVEKAVAGSPKMKAKKQKTLSEMFSAALQKDKPRALNDLIRKTAQQVSSPSSLALELSTPHRDFVTEKWHAYKERGHFGFHEDNELANSKPLPPAKSVNMPTGITAETFGDIAMIADFVHSFRELLVPRETLHISIGEKYNNLPILRTEVQQLQYPLFQFIV</sequence>
<dbReference type="PANTHER" id="PTHR46802">
    <property type="entry name" value="TYROSINE-PROTEIN KINASE BAZ1B"/>
    <property type="match status" value="1"/>
</dbReference>
<organism evidence="2 3">
    <name type="scientific">Desmophyllum pertusum</name>
    <dbReference type="NCBI Taxonomy" id="174260"/>
    <lineage>
        <taxon>Eukaryota</taxon>
        <taxon>Metazoa</taxon>
        <taxon>Cnidaria</taxon>
        <taxon>Anthozoa</taxon>
        <taxon>Hexacorallia</taxon>
        <taxon>Scleractinia</taxon>
        <taxon>Caryophylliina</taxon>
        <taxon>Caryophylliidae</taxon>
        <taxon>Desmophyllum</taxon>
    </lineage>
</organism>
<dbReference type="PANTHER" id="PTHR46802:SF1">
    <property type="entry name" value="TYROSINE-PROTEIN KINASE BAZ1B"/>
    <property type="match status" value="1"/>
</dbReference>
<dbReference type="GO" id="GO:0006974">
    <property type="term" value="P:DNA damage response"/>
    <property type="evidence" value="ECO:0007669"/>
    <property type="project" value="TreeGrafter"/>
</dbReference>
<dbReference type="GO" id="GO:0042393">
    <property type="term" value="F:histone binding"/>
    <property type="evidence" value="ECO:0007669"/>
    <property type="project" value="TreeGrafter"/>
</dbReference>
<dbReference type="Proteomes" id="UP001163046">
    <property type="component" value="Unassembled WGS sequence"/>
</dbReference>
<dbReference type="EMBL" id="MU826354">
    <property type="protein sequence ID" value="KAJ7380301.1"/>
    <property type="molecule type" value="Genomic_DNA"/>
</dbReference>
<dbReference type="GO" id="GO:0090535">
    <property type="term" value="C:WICH complex"/>
    <property type="evidence" value="ECO:0007669"/>
    <property type="project" value="InterPro"/>
</dbReference>
<evidence type="ECO:0000313" key="2">
    <source>
        <dbReference type="EMBL" id="KAJ7380301.1"/>
    </source>
</evidence>
<keyword evidence="2" id="KW-0418">Kinase</keyword>
<accession>A0A9W9ZF04</accession>
<name>A0A9W9ZF04_9CNID</name>
<comment type="caution">
    <text evidence="2">The sequence shown here is derived from an EMBL/GenBank/DDBJ whole genome shotgun (WGS) entry which is preliminary data.</text>
</comment>
<evidence type="ECO:0000256" key="1">
    <source>
        <dbReference type="SAM" id="MobiDB-lite"/>
    </source>
</evidence>
<evidence type="ECO:0000313" key="3">
    <source>
        <dbReference type="Proteomes" id="UP001163046"/>
    </source>
</evidence>
<dbReference type="AlphaFoldDB" id="A0A9W9ZF04"/>
<feature type="region of interest" description="Disordered" evidence="1">
    <location>
        <begin position="202"/>
        <end position="398"/>
    </location>
</feature>
<gene>
    <name evidence="2" type="primary">BAZ1B_1</name>
    <name evidence="2" type="ORF">OS493_011020</name>
</gene>
<protein>
    <submittedName>
        <fullName evidence="2">Tyrosine-protein kinase baz1b</fullName>
    </submittedName>
</protein>
<proteinExistence type="predicted"/>
<dbReference type="OrthoDB" id="5983725at2759"/>
<feature type="compositionally biased region" description="Basic and acidic residues" evidence="1">
    <location>
        <begin position="344"/>
        <end position="355"/>
    </location>
</feature>
<feature type="compositionally biased region" description="Basic and acidic residues" evidence="1">
    <location>
        <begin position="141"/>
        <end position="156"/>
    </location>
</feature>
<dbReference type="InterPro" id="IPR047174">
    <property type="entry name" value="BAZ1B"/>
</dbReference>